<dbReference type="AlphaFoldDB" id="A0A0A9EIX3"/>
<accession>A0A0A9EIX3</accession>
<name>A0A0A9EIX3_ARUDO</name>
<protein>
    <submittedName>
        <fullName evidence="2">Uncharacterized protein</fullName>
    </submittedName>
</protein>
<dbReference type="EMBL" id="GBRH01201898">
    <property type="protein sequence ID" value="JAD95997.1"/>
    <property type="molecule type" value="Transcribed_RNA"/>
</dbReference>
<evidence type="ECO:0000256" key="1">
    <source>
        <dbReference type="SAM" id="MobiDB-lite"/>
    </source>
</evidence>
<proteinExistence type="predicted"/>
<feature type="region of interest" description="Disordered" evidence="1">
    <location>
        <begin position="1"/>
        <end position="29"/>
    </location>
</feature>
<reference evidence="2" key="1">
    <citation type="submission" date="2014-09" db="EMBL/GenBank/DDBJ databases">
        <authorList>
            <person name="Magalhaes I.L.F."/>
            <person name="Oliveira U."/>
            <person name="Santos F.R."/>
            <person name="Vidigal T.H.D.A."/>
            <person name="Brescovit A.D."/>
            <person name="Santos A.J."/>
        </authorList>
    </citation>
    <scope>NUCLEOTIDE SEQUENCE</scope>
    <source>
        <tissue evidence="2">Shoot tissue taken approximately 20 cm above the soil surface</tissue>
    </source>
</reference>
<reference evidence="2" key="2">
    <citation type="journal article" date="2015" name="Data Brief">
        <title>Shoot transcriptome of the giant reed, Arundo donax.</title>
        <authorList>
            <person name="Barrero R.A."/>
            <person name="Guerrero F.D."/>
            <person name="Moolhuijzen P."/>
            <person name="Goolsby J.A."/>
            <person name="Tidwell J."/>
            <person name="Bellgard S.E."/>
            <person name="Bellgard M.I."/>
        </authorList>
    </citation>
    <scope>NUCLEOTIDE SEQUENCE</scope>
    <source>
        <tissue evidence="2">Shoot tissue taken approximately 20 cm above the soil surface</tissue>
    </source>
</reference>
<sequence>MQSASTVQAEDEKNKSTAAPVTGRPHQLAYPPPCCARHSIYATAGVCSTGGEVTEKQRTS</sequence>
<evidence type="ECO:0000313" key="2">
    <source>
        <dbReference type="EMBL" id="JAD95997.1"/>
    </source>
</evidence>
<organism evidence="2">
    <name type="scientific">Arundo donax</name>
    <name type="common">Giant reed</name>
    <name type="synonym">Donax arundinaceus</name>
    <dbReference type="NCBI Taxonomy" id="35708"/>
    <lineage>
        <taxon>Eukaryota</taxon>
        <taxon>Viridiplantae</taxon>
        <taxon>Streptophyta</taxon>
        <taxon>Embryophyta</taxon>
        <taxon>Tracheophyta</taxon>
        <taxon>Spermatophyta</taxon>
        <taxon>Magnoliopsida</taxon>
        <taxon>Liliopsida</taxon>
        <taxon>Poales</taxon>
        <taxon>Poaceae</taxon>
        <taxon>PACMAD clade</taxon>
        <taxon>Arundinoideae</taxon>
        <taxon>Arundineae</taxon>
        <taxon>Arundo</taxon>
    </lineage>
</organism>